<dbReference type="Ensembl" id="ENSMUST00000226437.2">
    <property type="protein sequence ID" value="ENSMUSP00000154241.2"/>
    <property type="gene ID" value="ENSMUSG00000022257.5"/>
</dbReference>
<dbReference type="AGR" id="MGI:1890494"/>
<gene>
    <name evidence="1 2" type="primary">Laptm4b</name>
</gene>
<proteinExistence type="predicted"/>
<dbReference type="Bgee" id="ENSMUSG00000022257">
    <property type="expression patterns" value="Expressed in motor neuron and 255 other cell types or tissues"/>
</dbReference>
<dbReference type="ExpressionAtlas" id="A0A2I3BQX5">
    <property type="expression patterns" value="baseline and differential"/>
</dbReference>
<dbReference type="Proteomes" id="UP000000589">
    <property type="component" value="Chromosome 15"/>
</dbReference>
<keyword evidence="3" id="KW-1185">Reference proteome</keyword>
<protein>
    <submittedName>
        <fullName evidence="1">Lysosomal-associated protein transmembrane 4B</fullName>
    </submittedName>
</protein>
<dbReference type="Antibodypedia" id="26024">
    <property type="antibodies" value="151 antibodies from 27 providers"/>
</dbReference>
<reference evidence="1 3" key="2">
    <citation type="journal article" date="2011" name="PLoS Biol.">
        <title>Modernizing reference genome assemblies.</title>
        <authorList>
            <person name="Church D.M."/>
            <person name="Schneider V.A."/>
            <person name="Graves T."/>
            <person name="Auger K."/>
            <person name="Cunningham F."/>
            <person name="Bouk N."/>
            <person name="Chen H.C."/>
            <person name="Agarwala R."/>
            <person name="McLaren W.M."/>
            <person name="Ritchie G.R."/>
            <person name="Albracht D."/>
            <person name="Kremitzki M."/>
            <person name="Rock S."/>
            <person name="Kotkiewicz H."/>
            <person name="Kremitzki C."/>
            <person name="Wollam A."/>
            <person name="Trani L."/>
            <person name="Fulton L."/>
            <person name="Fulton R."/>
            <person name="Matthews L."/>
            <person name="Whitehead S."/>
            <person name="Chow W."/>
            <person name="Torrance J."/>
            <person name="Dunn M."/>
            <person name="Harden G."/>
            <person name="Threadgold G."/>
            <person name="Wood J."/>
            <person name="Collins J."/>
            <person name="Heath P."/>
            <person name="Griffiths G."/>
            <person name="Pelan S."/>
            <person name="Grafham D."/>
            <person name="Eichler E.E."/>
            <person name="Weinstock G."/>
            <person name="Mardis E.R."/>
            <person name="Wilson R.K."/>
            <person name="Howe K."/>
            <person name="Flicek P."/>
            <person name="Hubbard T."/>
        </authorList>
    </citation>
    <scope>NUCLEOTIDE SEQUENCE [LARGE SCALE GENOMIC DNA]</scope>
    <source>
        <strain evidence="1 3">C57BL/6J</strain>
    </source>
</reference>
<reference evidence="1" key="4">
    <citation type="submission" date="2025-09" db="UniProtKB">
        <authorList>
            <consortium name="Ensembl"/>
        </authorList>
    </citation>
    <scope>IDENTIFICATION</scope>
    <source>
        <strain evidence="1">C57BL/6J</strain>
    </source>
</reference>
<accession>A0A2I3BQX5</accession>
<dbReference type="ProteomicsDB" id="320268"/>
<evidence type="ECO:0000313" key="3">
    <source>
        <dbReference type="Proteomes" id="UP000000589"/>
    </source>
</evidence>
<dbReference type="VEuPathDB" id="HostDB:ENSMUSG00000022257"/>
<evidence type="ECO:0000313" key="1">
    <source>
        <dbReference type="Ensembl" id="ENSMUSP00000154241.2"/>
    </source>
</evidence>
<organism evidence="1 3">
    <name type="scientific">Mus musculus</name>
    <name type="common">Mouse</name>
    <dbReference type="NCBI Taxonomy" id="10090"/>
    <lineage>
        <taxon>Eukaryota</taxon>
        <taxon>Metazoa</taxon>
        <taxon>Chordata</taxon>
        <taxon>Craniata</taxon>
        <taxon>Vertebrata</taxon>
        <taxon>Euteleostomi</taxon>
        <taxon>Mammalia</taxon>
        <taxon>Eutheria</taxon>
        <taxon>Euarchontoglires</taxon>
        <taxon>Glires</taxon>
        <taxon>Rodentia</taxon>
        <taxon>Myomorpha</taxon>
        <taxon>Muroidea</taxon>
        <taxon>Muridae</taxon>
        <taxon>Murinae</taxon>
        <taxon>Mus</taxon>
        <taxon>Mus</taxon>
    </lineage>
</organism>
<reference evidence="1" key="3">
    <citation type="submission" date="2025-08" db="UniProtKB">
        <authorList>
            <consortium name="Ensembl"/>
        </authorList>
    </citation>
    <scope>IDENTIFICATION</scope>
    <source>
        <strain evidence="1">C57BL/6J</strain>
    </source>
</reference>
<sequence length="44" mass="4968">MKMVAPWTRFYSHSCCLCCHVRTGTILLGVWYLTCALLSQSLSS</sequence>
<reference evidence="1 3" key="1">
    <citation type="journal article" date="2009" name="PLoS Biol.">
        <title>Lineage-specific biology revealed by a finished genome assembly of the mouse.</title>
        <authorList>
            <consortium name="Mouse Genome Sequencing Consortium"/>
            <person name="Church D.M."/>
            <person name="Goodstadt L."/>
            <person name="Hillier L.W."/>
            <person name="Zody M.C."/>
            <person name="Goldstein S."/>
            <person name="She X."/>
            <person name="Bult C.J."/>
            <person name="Agarwala R."/>
            <person name="Cherry J.L."/>
            <person name="DiCuccio M."/>
            <person name="Hlavina W."/>
            <person name="Kapustin Y."/>
            <person name="Meric P."/>
            <person name="Maglott D."/>
            <person name="Birtle Z."/>
            <person name="Marques A.C."/>
            <person name="Graves T."/>
            <person name="Zhou S."/>
            <person name="Teague B."/>
            <person name="Potamousis K."/>
            <person name="Churas C."/>
            <person name="Place M."/>
            <person name="Herschleb J."/>
            <person name="Runnheim R."/>
            <person name="Forrest D."/>
            <person name="Amos-Landgraf J."/>
            <person name="Schwartz D.C."/>
            <person name="Cheng Z."/>
            <person name="Lindblad-Toh K."/>
            <person name="Eichler E.E."/>
            <person name="Ponting C.P."/>
        </authorList>
    </citation>
    <scope>NUCLEOTIDE SEQUENCE [LARGE SCALE GENOMIC DNA]</scope>
    <source>
        <strain evidence="1 3">C57BL/6J</strain>
    </source>
</reference>
<dbReference type="MGI" id="MGI:1890494">
    <property type="gene designation" value="Laptm4b"/>
</dbReference>
<dbReference type="GeneTree" id="ENSGT00940000153446"/>
<evidence type="ECO:0000313" key="2">
    <source>
        <dbReference type="MGI" id="MGI:1890494"/>
    </source>
</evidence>
<dbReference type="AlphaFoldDB" id="A0A2I3BQX5"/>
<name>A0A2I3BQX5_MOUSE</name>